<evidence type="ECO:0000313" key="2">
    <source>
        <dbReference type="EMBL" id="PEG39725.1"/>
    </source>
</evidence>
<evidence type="ECO:0000313" key="3">
    <source>
        <dbReference type="Proteomes" id="UP000220914"/>
    </source>
</evidence>
<gene>
    <name evidence="2" type="ORF">CQY20_09230</name>
    <name evidence="1" type="ORF">MAGR_40090</name>
</gene>
<organism evidence="2 3">
    <name type="scientific">Mycolicibacterium agri</name>
    <name type="common">Mycobacterium agri</name>
    <dbReference type="NCBI Taxonomy" id="36811"/>
    <lineage>
        <taxon>Bacteria</taxon>
        <taxon>Bacillati</taxon>
        <taxon>Actinomycetota</taxon>
        <taxon>Actinomycetes</taxon>
        <taxon>Mycobacteriales</taxon>
        <taxon>Mycobacteriaceae</taxon>
        <taxon>Mycolicibacterium</taxon>
    </lineage>
</organism>
<accession>A0A2A7N6P6</accession>
<protein>
    <submittedName>
        <fullName evidence="2">Uncharacterized protein</fullName>
    </submittedName>
</protein>
<dbReference type="EMBL" id="BLKS01000001">
    <property type="protein sequence ID" value="GFG52568.1"/>
    <property type="molecule type" value="Genomic_DNA"/>
</dbReference>
<proteinExistence type="predicted"/>
<reference evidence="2 3" key="1">
    <citation type="submission" date="2017-10" db="EMBL/GenBank/DDBJ databases">
        <title>The new phylogeny of genus Mycobacterium.</title>
        <authorList>
            <person name="Tortoli E."/>
            <person name="Trovato A."/>
            <person name="Cirillo D.M."/>
        </authorList>
    </citation>
    <scope>NUCLEOTIDE SEQUENCE [LARGE SCALE GENOMIC DNA]</scope>
    <source>
        <strain evidence="2 3">CCUG37673</strain>
    </source>
</reference>
<dbReference type="Proteomes" id="UP000220914">
    <property type="component" value="Unassembled WGS sequence"/>
</dbReference>
<reference evidence="1" key="3">
    <citation type="submission" date="2020-02" db="EMBL/GenBank/DDBJ databases">
        <authorList>
            <person name="Matsumoto Y."/>
            <person name="Motooka D."/>
            <person name="Nakamura S."/>
        </authorList>
    </citation>
    <scope>NUCLEOTIDE SEQUENCE</scope>
    <source>
        <strain evidence="1">JCM 6377</strain>
    </source>
</reference>
<evidence type="ECO:0000313" key="4">
    <source>
        <dbReference type="Proteomes" id="UP000465302"/>
    </source>
</evidence>
<reference evidence="1 4" key="2">
    <citation type="journal article" date="2019" name="Emerg. Microbes Infect.">
        <title>Comprehensive subspecies identification of 175 nontuberculous mycobacteria species based on 7547 genomic profiles.</title>
        <authorList>
            <person name="Matsumoto Y."/>
            <person name="Kinjo T."/>
            <person name="Motooka D."/>
            <person name="Nabeya D."/>
            <person name="Jung N."/>
            <person name="Uechi K."/>
            <person name="Horii T."/>
            <person name="Iida T."/>
            <person name="Fujita J."/>
            <person name="Nakamura S."/>
        </authorList>
    </citation>
    <scope>NUCLEOTIDE SEQUENCE [LARGE SCALE GENOMIC DNA]</scope>
    <source>
        <strain evidence="1 4">JCM 6377</strain>
    </source>
</reference>
<sequence>MPLVGDIALSSVQQIDHVMSAGFQRIAVPGLDGDVLQRAGRGSHGIWIRGVLSGDTAMDDLAKLQKLAAAGTEVSFSTDITVALELEQVVVTDLQAHAVAGTAKLVGYDICLVESPPLPPPAEVSGFGGLDDFGLGDLGFDADIMGDIAAIANDVAGAVDAVMEVADQLSALAALSDIDVGGPLQPLSDAVGSVGGAADSFKRISAAMSELLGGD</sequence>
<keyword evidence="3" id="KW-1185">Reference proteome</keyword>
<dbReference type="EMBL" id="PDCP01000013">
    <property type="protein sequence ID" value="PEG39725.1"/>
    <property type="molecule type" value="Genomic_DNA"/>
</dbReference>
<name>A0A2A7N6P6_MYCAG</name>
<evidence type="ECO:0000313" key="1">
    <source>
        <dbReference type="EMBL" id="GFG52568.1"/>
    </source>
</evidence>
<dbReference type="Proteomes" id="UP000465302">
    <property type="component" value="Unassembled WGS sequence"/>
</dbReference>
<dbReference type="AlphaFoldDB" id="A0A2A7N6P6"/>
<comment type="caution">
    <text evidence="2">The sequence shown here is derived from an EMBL/GenBank/DDBJ whole genome shotgun (WGS) entry which is preliminary data.</text>
</comment>